<organism evidence="6 7">
    <name type="scientific">Aquibacillus koreensis</name>
    <dbReference type="NCBI Taxonomy" id="279446"/>
    <lineage>
        <taxon>Bacteria</taxon>
        <taxon>Bacillati</taxon>
        <taxon>Bacillota</taxon>
        <taxon>Bacilli</taxon>
        <taxon>Bacillales</taxon>
        <taxon>Bacillaceae</taxon>
        <taxon>Aquibacillus</taxon>
    </lineage>
</organism>
<feature type="domain" description="DUF2207" evidence="4">
    <location>
        <begin position="27"/>
        <end position="186"/>
    </location>
</feature>
<comment type="caution">
    <text evidence="6">The sequence shown here is derived from an EMBL/GenBank/DDBJ whole genome shotgun (WGS) entry which is preliminary data.</text>
</comment>
<feature type="transmembrane region" description="Helical" evidence="2">
    <location>
        <begin position="420"/>
        <end position="440"/>
    </location>
</feature>
<feature type="transmembrane region" description="Helical" evidence="2">
    <location>
        <begin position="237"/>
        <end position="257"/>
    </location>
</feature>
<dbReference type="Proteomes" id="UP001145072">
    <property type="component" value="Unassembled WGS sequence"/>
</dbReference>
<dbReference type="EMBL" id="JAMQJZ010000002">
    <property type="protein sequence ID" value="MDC3419399.1"/>
    <property type="molecule type" value="Genomic_DNA"/>
</dbReference>
<evidence type="ECO:0000313" key="6">
    <source>
        <dbReference type="EMBL" id="MDC3419399.1"/>
    </source>
</evidence>
<proteinExistence type="predicted"/>
<reference evidence="6" key="1">
    <citation type="submission" date="2022-06" db="EMBL/GenBank/DDBJ databases">
        <title>Aquibacillus sp. a new bacterium isolated from soil saline samples.</title>
        <authorList>
            <person name="Galisteo C."/>
            <person name="De La Haba R."/>
            <person name="Sanchez-Porro C."/>
            <person name="Ventosa A."/>
        </authorList>
    </citation>
    <scope>NUCLEOTIDE SEQUENCE</scope>
    <source>
        <strain evidence="6">JCM 12387</strain>
    </source>
</reference>
<feature type="signal peptide" evidence="3">
    <location>
        <begin position="1"/>
        <end position="23"/>
    </location>
</feature>
<evidence type="ECO:0000256" key="2">
    <source>
        <dbReference type="SAM" id="Phobius"/>
    </source>
</evidence>
<evidence type="ECO:0000313" key="7">
    <source>
        <dbReference type="Proteomes" id="UP001145072"/>
    </source>
</evidence>
<evidence type="ECO:0000259" key="4">
    <source>
        <dbReference type="Pfam" id="PF09972"/>
    </source>
</evidence>
<feature type="chain" id="PRO_5040995699" evidence="3">
    <location>
        <begin position="24"/>
        <end position="567"/>
    </location>
</feature>
<name>A0A9X3WL61_9BACI</name>
<gene>
    <name evidence="6" type="ORF">NC661_03360</name>
</gene>
<keyword evidence="3" id="KW-0732">Signal</keyword>
<dbReference type="Pfam" id="PF09972">
    <property type="entry name" value="DUF2207"/>
    <property type="match status" value="1"/>
</dbReference>
<sequence>MKKIIFFLVFSISILLWPMSVLAVDFSIENTQINAYLQENGDVKVTEQHQYQFDGDFNGITRTLHQKENTPIENVQAHENNQALKVEQDNNLYKVYRSGSDESITIDLTYTIKNGVDRYLDVAQFYWSFFDSTNESTYANMDIYIHPPQSTEEVIAFGYDEAQNTLHSEVDGIAHFALGKVQSGENGNIQVAYDASLFPSANIIAEENKRDAIIAEQTALKEKLIAFENRQDLFSKIAPFVIGLFTVCLVTVFIIAWRKKRMTLWEVDRNTLQTSFLPKEEMSLPATILYMRQTAGNGPLISAALMDLVRKGLVKRETENEFVVVHQNTDHEHESILIDWLFYKVGNKGKFSTSDLETYTKKKLNQSYYHKYLSEWYQAIKTEIKQNQLMEKKLAMRLTTGIIGMLLIPTAILFLVYELYWWMTLSFFLSFSFFGFALFYQPRTEKGVRIKQEWQQFSTRYANIEEKQWNEWMSDEQMKAFIYAIGTGNKQMQTKNEAFLKNMSAQPTTDLGVSSNDMVMLMILSGTLTNHFNEADRTVSAATMDGSSSGTGGGTGVGGSGGGSGAF</sequence>
<keyword evidence="7" id="KW-1185">Reference proteome</keyword>
<dbReference type="Pfam" id="PF20990">
    <property type="entry name" value="DUF2207_C"/>
    <property type="match status" value="1"/>
</dbReference>
<dbReference type="RefSeq" id="WP_259869845.1">
    <property type="nucleotide sequence ID" value="NZ_JAMQJZ010000002.1"/>
</dbReference>
<evidence type="ECO:0000256" key="1">
    <source>
        <dbReference type="SAM" id="MobiDB-lite"/>
    </source>
</evidence>
<evidence type="ECO:0000259" key="5">
    <source>
        <dbReference type="Pfam" id="PF20990"/>
    </source>
</evidence>
<keyword evidence="2" id="KW-1133">Transmembrane helix</keyword>
<feature type="domain" description="Predicted membrane protein YciQ-like C-terminal" evidence="5">
    <location>
        <begin position="286"/>
        <end position="458"/>
    </location>
</feature>
<dbReference type="InterPro" id="IPR018702">
    <property type="entry name" value="DUF2207"/>
</dbReference>
<feature type="region of interest" description="Disordered" evidence="1">
    <location>
        <begin position="543"/>
        <end position="567"/>
    </location>
</feature>
<keyword evidence="2" id="KW-0812">Transmembrane</keyword>
<feature type="compositionally biased region" description="Gly residues" evidence="1">
    <location>
        <begin position="549"/>
        <end position="567"/>
    </location>
</feature>
<dbReference type="AlphaFoldDB" id="A0A9X3WL61"/>
<evidence type="ECO:0000256" key="3">
    <source>
        <dbReference type="SAM" id="SignalP"/>
    </source>
</evidence>
<accession>A0A9X3WL61</accession>
<protein>
    <submittedName>
        <fullName evidence="6">DUF2207 domain-containing protein</fullName>
    </submittedName>
</protein>
<keyword evidence="2" id="KW-0472">Membrane</keyword>
<feature type="transmembrane region" description="Helical" evidence="2">
    <location>
        <begin position="394"/>
        <end position="414"/>
    </location>
</feature>
<dbReference type="InterPro" id="IPR048389">
    <property type="entry name" value="YciQ-like_C"/>
</dbReference>